<feature type="domain" description="PTS EIIA type-1" evidence="13">
    <location>
        <begin position="762"/>
        <end position="875"/>
    </location>
</feature>
<feature type="transmembrane region" description="Helical" evidence="12">
    <location>
        <begin position="461"/>
        <end position="480"/>
    </location>
</feature>
<keyword evidence="6" id="KW-0598">Phosphotransferase system</keyword>
<dbReference type="Proteomes" id="UP000005254">
    <property type="component" value="Chromosome"/>
</dbReference>
<dbReference type="Gene3D" id="3.30.1360.60">
    <property type="entry name" value="Glucose permease domain IIB"/>
    <property type="match status" value="1"/>
</dbReference>
<evidence type="ECO:0000256" key="4">
    <source>
        <dbReference type="ARBA" id="ARBA00022597"/>
    </source>
</evidence>
<dbReference type="InterPro" id="IPR013013">
    <property type="entry name" value="PTS_EIIC_1"/>
</dbReference>
<feature type="transmembrane region" description="Helical" evidence="12">
    <location>
        <begin position="509"/>
        <end position="534"/>
    </location>
</feature>
<evidence type="ECO:0000256" key="10">
    <source>
        <dbReference type="ARBA" id="ARBA00023136"/>
    </source>
</evidence>
<feature type="transmembrane region" description="Helical" evidence="12">
    <location>
        <begin position="487"/>
        <end position="503"/>
    </location>
</feature>
<dbReference type="EMBL" id="CP003772">
    <property type="protein sequence ID" value="AFQ03874.1"/>
    <property type="molecule type" value="Genomic_DNA"/>
</dbReference>
<dbReference type="PROSITE" id="PS51093">
    <property type="entry name" value="PTS_EIIA_TYPE_1"/>
    <property type="match status" value="1"/>
</dbReference>
<dbReference type="PROSITE" id="PS00371">
    <property type="entry name" value="PTS_EIIA_TYPE_1_HIS"/>
    <property type="match status" value="1"/>
</dbReference>
<dbReference type="InterPro" id="IPR011055">
    <property type="entry name" value="Dup_hybrid_motif"/>
</dbReference>
<evidence type="ECO:0000259" key="15">
    <source>
        <dbReference type="PROSITE" id="PS51103"/>
    </source>
</evidence>
<sequence length="908" mass="98371">MQISLAKIRNKFKQRNRGSFRQWVGKLSNGLMIPIAVLPLAGIFLGIGDAISSNSSGIVGVKFFGEFIKQGGNVVFANLPILFAVAIAITFSQDAGVAGFSAFVFWATMNAFMSSLIIPVDANNTASGYNILYWKAVPQSAIASTLGLNSLSTSVFGGIIVGALTAYLYNKFYAIRLPDVIGFFSGTRFVPIICMTIAIPVALLLLMVWPGVSILLNLIGTGLGILGGRGYGANSLIFGYIERALIPFGVHHAFYAPLWYTSAGGSLQEIANQQVWIRAPGSDYVTRVIGWEDFNTPGKWVIPAALANGTSGMMNGATTTGQDSTSALSKYMSKESTNFLSWKELVDGLTRKGNFDELAKNGLLDGSNKIWIGLNQSGILGKKVLLSDGKDYTITFKTFANTTPTFWSHGAHALLPISGTPSAITNGVTVNGTANSKTYNVSQFTVAVPSLNPAQYSQGKFPFMLIGIPAAGLAMILAAPKGRRKEASSIIGSAAFTSFLTGITEPFEFTFLFLAPWLFYGIHAVLAAVSFWLMNLLSANVGQTFSGSFIDFILYGALPDGRGWLANSYLVPIIGIFLALIYFPTFYFLTIRFNLATPGRGGKLITKKEYLAAKAAQKTDQTTNTNFNQTQIEAGMLLRAYGGSENIAELGACITKLRVTVKNPELVNETIIKDLGAAGVMRTTPTFFVAVFGTRAAVYKSAMQDIIQGKVNWTELQKVLDKNDSTVEKPEIKPTPVLKVQDEIVILSPVNGTLKPLTQVPDDTFKNRLVGDGIAILPSDGHFKAPGDVGVKTELAFPTGHAFIFDVDGVKVMLHIGIDTVKINADKKPGEQLEVFDVKTKQGEYTKLKSESVVEVDLKKLKRKYDPITPFIVMQESLDNFKLVPIRQRGEIKVGQPLFKLIYKDKKS</sequence>
<evidence type="ECO:0000256" key="2">
    <source>
        <dbReference type="ARBA" id="ARBA00022448"/>
    </source>
</evidence>
<keyword evidence="9 12" id="KW-1133">Transmembrane helix</keyword>
<keyword evidence="10 12" id="KW-0472">Membrane</keyword>
<keyword evidence="8" id="KW-0418">Kinase</keyword>
<dbReference type="PROSITE" id="PS51103">
    <property type="entry name" value="PTS_EIIC_TYPE_1"/>
    <property type="match status" value="1"/>
</dbReference>
<evidence type="ECO:0000256" key="7">
    <source>
        <dbReference type="ARBA" id="ARBA00022692"/>
    </source>
</evidence>
<dbReference type="InterPro" id="IPR018113">
    <property type="entry name" value="PTrfase_EIIB_Cys"/>
</dbReference>
<dbReference type="KEGG" id="mgx:CM1_00410"/>
<name>A0ABC7ZIK4_MYCGT</name>
<dbReference type="InterPro" id="IPR050429">
    <property type="entry name" value="PTS_Glucose_EIICBA"/>
</dbReference>
<feature type="transmembrane region" description="Helical" evidence="12">
    <location>
        <begin position="71"/>
        <end position="91"/>
    </location>
</feature>
<feature type="domain" description="PTS EIIC type-1" evidence="15">
    <location>
        <begin position="18"/>
        <end position="602"/>
    </location>
</feature>
<dbReference type="GO" id="GO:0016301">
    <property type="term" value="F:kinase activity"/>
    <property type="evidence" value="ECO:0007669"/>
    <property type="project" value="UniProtKB-KW"/>
</dbReference>
<feature type="transmembrane region" description="Helical" evidence="12">
    <location>
        <begin position="541"/>
        <end position="558"/>
    </location>
</feature>
<keyword evidence="5" id="KW-0808">Transferase</keyword>
<evidence type="ECO:0000256" key="12">
    <source>
        <dbReference type="SAM" id="Phobius"/>
    </source>
</evidence>
<protein>
    <submittedName>
        <fullName evidence="16">PTS system, glucose-specific IIABC component</fullName>
    </submittedName>
</protein>
<dbReference type="PROSITE" id="PS51098">
    <property type="entry name" value="PTS_EIIB_TYPE_1"/>
    <property type="match status" value="1"/>
</dbReference>
<dbReference type="RefSeq" id="WP_014894380.1">
    <property type="nucleotide sequence ID" value="NC_018497.1"/>
</dbReference>
<dbReference type="Pfam" id="PF00367">
    <property type="entry name" value="PTS_EIIB"/>
    <property type="match status" value="1"/>
</dbReference>
<dbReference type="NCBIfam" id="TIGR00826">
    <property type="entry name" value="EIIB_glc"/>
    <property type="match status" value="1"/>
</dbReference>
<feature type="transmembrane region" description="Helical" evidence="12">
    <location>
        <begin position="31"/>
        <end position="51"/>
    </location>
</feature>
<dbReference type="PANTHER" id="PTHR30009:SF20">
    <property type="entry name" value="PTS SYSTEM GLUCOSE-SPECIFIC EIICB COMPONENT-RELATED"/>
    <property type="match status" value="1"/>
</dbReference>
<dbReference type="InterPro" id="IPR003352">
    <property type="entry name" value="PTS_EIIC"/>
</dbReference>
<evidence type="ECO:0000256" key="3">
    <source>
        <dbReference type="ARBA" id="ARBA00022475"/>
    </source>
</evidence>
<feature type="transmembrane region" description="Helical" evidence="12">
    <location>
        <begin position="98"/>
        <end position="120"/>
    </location>
</feature>
<evidence type="ECO:0000256" key="5">
    <source>
        <dbReference type="ARBA" id="ARBA00022679"/>
    </source>
</evidence>
<dbReference type="InterPro" id="IPR001996">
    <property type="entry name" value="PTS_IIB_1"/>
</dbReference>
<dbReference type="SUPFAM" id="SSF55604">
    <property type="entry name" value="Glucose permease domain IIB"/>
    <property type="match status" value="1"/>
</dbReference>
<keyword evidence="4" id="KW-0762">Sugar transport</keyword>
<feature type="transmembrane region" description="Helical" evidence="12">
    <location>
        <begin position="189"/>
        <end position="209"/>
    </location>
</feature>
<evidence type="ECO:0000256" key="1">
    <source>
        <dbReference type="ARBA" id="ARBA00004651"/>
    </source>
</evidence>
<evidence type="ECO:0000256" key="8">
    <source>
        <dbReference type="ARBA" id="ARBA00022777"/>
    </source>
</evidence>
<evidence type="ECO:0000256" key="9">
    <source>
        <dbReference type="ARBA" id="ARBA00022989"/>
    </source>
</evidence>
<organism evidence="16 17">
    <name type="scientific">Mycoplasmoides genitalium M6320</name>
    <dbReference type="NCBI Taxonomy" id="662945"/>
    <lineage>
        <taxon>Bacteria</taxon>
        <taxon>Bacillati</taxon>
        <taxon>Mycoplasmatota</taxon>
        <taxon>Mycoplasmoidales</taxon>
        <taxon>Mycoplasmoidaceae</taxon>
        <taxon>Mycoplasmoides</taxon>
    </lineage>
</organism>
<gene>
    <name evidence="16" type="ORF">CM1_00410</name>
</gene>
<dbReference type="GO" id="GO:0005886">
    <property type="term" value="C:plasma membrane"/>
    <property type="evidence" value="ECO:0007669"/>
    <property type="project" value="UniProtKB-SubCell"/>
</dbReference>
<dbReference type="NCBIfam" id="TIGR00830">
    <property type="entry name" value="PTBA"/>
    <property type="match status" value="1"/>
</dbReference>
<dbReference type="InterPro" id="IPR001127">
    <property type="entry name" value="PTS_EIIA_1_perm"/>
</dbReference>
<evidence type="ECO:0000259" key="14">
    <source>
        <dbReference type="PROSITE" id="PS51098"/>
    </source>
</evidence>
<reference evidence="16 17" key="1">
    <citation type="journal article" date="2012" name="J. Bacteriol.">
        <title>Draft Genome Sequences of Four Axenic Mycoplasma genitalium Strains Isolated from Denmark, Japan, and Australia.</title>
        <authorList>
            <person name="McGowin C.L."/>
            <person name="Ma L."/>
            <person name="Jensen J.S."/>
            <person name="Mancuso M.M."/>
            <person name="Hamasuna R."/>
            <person name="Adegboye D."/>
            <person name="Martin D.H."/>
        </authorList>
    </citation>
    <scope>NUCLEOTIDE SEQUENCE [LARGE SCALE GENOMIC DNA]</scope>
    <source>
        <strain evidence="16 17">M6320</strain>
    </source>
</reference>
<keyword evidence="7 12" id="KW-0812">Transmembrane</keyword>
<dbReference type="PANTHER" id="PTHR30009">
    <property type="entry name" value="CYTOCHROME C-TYPE SYNTHESIS PROTEIN AND PTS TRANSMEMBRANE COMPONENT"/>
    <property type="match status" value="1"/>
</dbReference>
<feature type="active site" description="Phosphocysteine intermediate; for EIIB activity" evidence="11">
    <location>
        <position position="653"/>
    </location>
</feature>
<dbReference type="CDD" id="cd00212">
    <property type="entry name" value="PTS_IIB_glc"/>
    <property type="match status" value="1"/>
</dbReference>
<dbReference type="Gene3D" id="2.70.70.10">
    <property type="entry name" value="Glucose Permease (Domain IIA)"/>
    <property type="match status" value="1"/>
</dbReference>
<proteinExistence type="predicted"/>
<keyword evidence="2" id="KW-0813">Transport</keyword>
<evidence type="ECO:0000259" key="13">
    <source>
        <dbReference type="PROSITE" id="PS51093"/>
    </source>
</evidence>
<dbReference type="InterPro" id="IPR036878">
    <property type="entry name" value="Glu_permease_IIB"/>
</dbReference>
<evidence type="ECO:0000313" key="16">
    <source>
        <dbReference type="EMBL" id="AFQ03874.1"/>
    </source>
</evidence>
<feature type="transmembrane region" description="Helical" evidence="12">
    <location>
        <begin position="570"/>
        <end position="590"/>
    </location>
</feature>
<dbReference type="GO" id="GO:0009401">
    <property type="term" value="P:phosphoenolpyruvate-dependent sugar phosphotransferase system"/>
    <property type="evidence" value="ECO:0007669"/>
    <property type="project" value="UniProtKB-KW"/>
</dbReference>
<dbReference type="AlphaFoldDB" id="A0ABC7ZIK4"/>
<keyword evidence="3" id="KW-1003">Cell membrane</keyword>
<dbReference type="Pfam" id="PF00358">
    <property type="entry name" value="PTS_EIIA_1"/>
    <property type="match status" value="1"/>
</dbReference>
<evidence type="ECO:0000256" key="6">
    <source>
        <dbReference type="ARBA" id="ARBA00022683"/>
    </source>
</evidence>
<dbReference type="Pfam" id="PF02378">
    <property type="entry name" value="PTS_EIIC"/>
    <property type="match status" value="2"/>
</dbReference>
<feature type="domain" description="PTS EIIB type-1" evidence="14">
    <location>
        <begin position="631"/>
        <end position="713"/>
    </location>
</feature>
<feature type="transmembrane region" description="Helical" evidence="12">
    <location>
        <begin position="140"/>
        <end position="169"/>
    </location>
</feature>
<comment type="subcellular location">
    <subcellularLocation>
        <location evidence="1">Cell membrane</location>
        <topology evidence="1">Multi-pass membrane protein</topology>
    </subcellularLocation>
</comment>
<dbReference type="SUPFAM" id="SSF51261">
    <property type="entry name" value="Duplicated hybrid motif"/>
    <property type="match status" value="1"/>
</dbReference>
<evidence type="ECO:0000313" key="17">
    <source>
        <dbReference type="Proteomes" id="UP000005254"/>
    </source>
</evidence>
<accession>A0ABC7ZIK4</accession>
<evidence type="ECO:0000256" key="11">
    <source>
        <dbReference type="PROSITE-ProRule" id="PRU00421"/>
    </source>
</evidence>